<protein>
    <submittedName>
        <fullName evidence="3">Tautomerase family protein</fullName>
    </submittedName>
</protein>
<dbReference type="InterPro" id="IPR004370">
    <property type="entry name" value="4-OT-like_dom"/>
</dbReference>
<dbReference type="InterPro" id="IPR014347">
    <property type="entry name" value="Tautomerase/MIF_sf"/>
</dbReference>
<evidence type="ECO:0000313" key="3">
    <source>
        <dbReference type="EMBL" id="MCL1635847.1"/>
    </source>
</evidence>
<accession>A0ABT0MLS5</accession>
<dbReference type="SUPFAM" id="SSF55331">
    <property type="entry name" value="Tautomerase/MIF"/>
    <property type="match status" value="1"/>
</dbReference>
<feature type="domain" description="4-oxalocrotonate tautomerase-like" evidence="2">
    <location>
        <begin position="2"/>
        <end position="49"/>
    </location>
</feature>
<dbReference type="Gene3D" id="3.30.429.10">
    <property type="entry name" value="Macrophage Migration Inhibitory Factor"/>
    <property type="match status" value="1"/>
</dbReference>
<keyword evidence="4" id="KW-1185">Reference proteome</keyword>
<dbReference type="RefSeq" id="WP_249475767.1">
    <property type="nucleotide sequence ID" value="NZ_JAMBEP010000004.1"/>
</dbReference>
<dbReference type="Pfam" id="PF01361">
    <property type="entry name" value="Tautomerase"/>
    <property type="match status" value="1"/>
</dbReference>
<proteinExistence type="predicted"/>
<dbReference type="Proteomes" id="UP001431217">
    <property type="component" value="Unassembled WGS sequence"/>
</dbReference>
<keyword evidence="1" id="KW-0413">Isomerase</keyword>
<sequence length="65" mass="7041">MPEVIVYALSGRTREQKRRLMKAITDVVAEHFAVPAAGIVVQIVEADRESKSKGGTAYADMPGPK</sequence>
<gene>
    <name evidence="3" type="ORF">M2650_14550</name>
</gene>
<dbReference type="EMBL" id="JAMBEP010000004">
    <property type="protein sequence ID" value="MCL1635847.1"/>
    <property type="molecule type" value="Genomic_DNA"/>
</dbReference>
<evidence type="ECO:0000256" key="1">
    <source>
        <dbReference type="ARBA" id="ARBA00023235"/>
    </source>
</evidence>
<organism evidence="3 4">
    <name type="scientific">Luteimonas galliterrae</name>
    <dbReference type="NCBI Taxonomy" id="2940486"/>
    <lineage>
        <taxon>Bacteria</taxon>
        <taxon>Pseudomonadati</taxon>
        <taxon>Pseudomonadota</taxon>
        <taxon>Gammaproteobacteria</taxon>
        <taxon>Lysobacterales</taxon>
        <taxon>Lysobacteraceae</taxon>
        <taxon>Luteimonas</taxon>
    </lineage>
</organism>
<reference evidence="3 4" key="1">
    <citation type="submission" date="2022-05" db="EMBL/GenBank/DDBJ databases">
        <title>Luteimonas sp. SX5, whole genome shotgun sequencing project.</title>
        <authorList>
            <person name="Zhao G."/>
            <person name="Shen L."/>
        </authorList>
    </citation>
    <scope>NUCLEOTIDE SEQUENCE [LARGE SCALE GENOMIC DNA]</scope>
    <source>
        <strain evidence="3 4">SX5</strain>
    </source>
</reference>
<name>A0ABT0MLS5_9GAMM</name>
<comment type="caution">
    <text evidence="3">The sequence shown here is derived from an EMBL/GenBank/DDBJ whole genome shotgun (WGS) entry which is preliminary data.</text>
</comment>
<evidence type="ECO:0000259" key="2">
    <source>
        <dbReference type="Pfam" id="PF01361"/>
    </source>
</evidence>
<evidence type="ECO:0000313" key="4">
    <source>
        <dbReference type="Proteomes" id="UP001431217"/>
    </source>
</evidence>